<dbReference type="Proteomes" id="UP000031364">
    <property type="component" value="Unassembled WGS sequence"/>
</dbReference>
<organism evidence="1 2">
    <name type="scientific">Nocardia vulneris</name>
    <dbReference type="NCBI Taxonomy" id="1141657"/>
    <lineage>
        <taxon>Bacteria</taxon>
        <taxon>Bacillati</taxon>
        <taxon>Actinomycetota</taxon>
        <taxon>Actinomycetes</taxon>
        <taxon>Mycobacteriales</taxon>
        <taxon>Nocardiaceae</taxon>
        <taxon>Nocardia</taxon>
    </lineage>
</organism>
<dbReference type="InterPro" id="IPR036291">
    <property type="entry name" value="NAD(P)-bd_dom_sf"/>
</dbReference>
<accession>A0ABR4ZGP2</accession>
<gene>
    <name evidence="1" type="ORF">FG87_14995</name>
</gene>
<evidence type="ECO:0000313" key="1">
    <source>
        <dbReference type="EMBL" id="KIA64262.1"/>
    </source>
</evidence>
<name>A0ABR4ZGP2_9NOCA</name>
<keyword evidence="2" id="KW-1185">Reference proteome</keyword>
<protein>
    <recommendedName>
        <fullName evidence="3">Gfo/Idh/MocA-like oxidoreductase N-terminal domain-containing protein</fullName>
    </recommendedName>
</protein>
<dbReference type="SUPFAM" id="SSF51735">
    <property type="entry name" value="NAD(P)-binding Rossmann-fold domains"/>
    <property type="match status" value="1"/>
</dbReference>
<sequence>MRIVVIGRGMIGARHATYFEEAGHEVVTVDRRPGADFPRIALVPDPAQVAAWVVATPTATHLPVVTELLRARPDARILLEKPACYPAELPELARLLRHNPQARILVNDVYTYSAAVRQFAESVRQCGRTDQLRKITIEFTKNRELDVAHGRFVDTRYGEAGYEFFHMLSILRSILPRERYRTYLRTTPLSITPEMRVRTLAMDLPEIELYASSRGDIGFAELAGFAFPGDLARDCLRHSVIPYGAEMRYRFADVEFASGRHVTLVFEPHYGVALDYKNQHAVYVRDAAVRQQFTISGNHFKEALLIQLDLLCGTTEPVPPMRLPEHRFMAGLASRFINI</sequence>
<dbReference type="Gene3D" id="3.40.50.720">
    <property type="entry name" value="NAD(P)-binding Rossmann-like Domain"/>
    <property type="match status" value="1"/>
</dbReference>
<dbReference type="EMBL" id="JNFP01000015">
    <property type="protein sequence ID" value="KIA64262.1"/>
    <property type="molecule type" value="Genomic_DNA"/>
</dbReference>
<evidence type="ECO:0000313" key="2">
    <source>
        <dbReference type="Proteomes" id="UP000031364"/>
    </source>
</evidence>
<dbReference type="RefSeq" id="WP_043670211.1">
    <property type="nucleotide sequence ID" value="NZ_BDCI01000017.1"/>
</dbReference>
<evidence type="ECO:0008006" key="3">
    <source>
        <dbReference type="Google" id="ProtNLM"/>
    </source>
</evidence>
<proteinExistence type="predicted"/>
<reference evidence="1 2" key="1">
    <citation type="journal article" date="2014" name="Int. J. Syst. Evol. Microbiol.">
        <title>Nocardia vulneris sp. nov., isolated from wounds of human patients in North America.</title>
        <authorList>
            <person name="Lasker B.A."/>
            <person name="Bell M."/>
            <person name="Klenk H.P."/>
            <person name="Sproer C."/>
            <person name="Schumann C."/>
            <person name="Schumann P."/>
            <person name="Brown J.M."/>
        </authorList>
    </citation>
    <scope>NUCLEOTIDE SEQUENCE [LARGE SCALE GENOMIC DNA]</scope>
    <source>
        <strain evidence="1 2">W9851</strain>
    </source>
</reference>
<comment type="caution">
    <text evidence="1">The sequence shown here is derived from an EMBL/GenBank/DDBJ whole genome shotgun (WGS) entry which is preliminary data.</text>
</comment>
<dbReference type="Gene3D" id="3.30.360.10">
    <property type="entry name" value="Dihydrodipicolinate Reductase, domain 2"/>
    <property type="match status" value="1"/>
</dbReference>